<dbReference type="Proteomes" id="UP001185092">
    <property type="component" value="Unassembled WGS sequence"/>
</dbReference>
<gene>
    <name evidence="1" type="ORF">HNQ88_004817</name>
</gene>
<comment type="caution">
    <text evidence="1">The sequence shown here is derived from an EMBL/GenBank/DDBJ whole genome shotgun (WGS) entry which is preliminary data.</text>
</comment>
<sequence>MKQAIEHILRILDKRPCKNIKLKAFTLQELMIAMILSAVVASASYQAVRYVQKMIHIRLVHSEENRECLHAISIMKKDILLSDSIQTSSEGFICFFPSHNIYYQMLGTELWRNNPFVHSKELVHSQVTDLSFGLNNHQIIMSGMLIDKVSLNLQAFQESLHFSQHKSYDLKTLKNHP</sequence>
<name>A0AAE3XSK1_9BACT</name>
<dbReference type="NCBIfam" id="TIGR02532">
    <property type="entry name" value="IV_pilin_GFxxxE"/>
    <property type="match status" value="1"/>
</dbReference>
<proteinExistence type="predicted"/>
<dbReference type="InterPro" id="IPR012902">
    <property type="entry name" value="N_methyl_site"/>
</dbReference>
<dbReference type="EMBL" id="JAVDQD010000011">
    <property type="protein sequence ID" value="MDR6241730.1"/>
    <property type="molecule type" value="Genomic_DNA"/>
</dbReference>
<dbReference type="AlphaFoldDB" id="A0AAE3XSK1"/>
<evidence type="ECO:0000313" key="2">
    <source>
        <dbReference type="Proteomes" id="UP001185092"/>
    </source>
</evidence>
<protein>
    <submittedName>
        <fullName evidence="1">Prepilin-type N-terminal cleavage/methylation domain-containing protein</fullName>
    </submittedName>
</protein>
<organism evidence="1 2">
    <name type="scientific">Aureibacter tunicatorum</name>
    <dbReference type="NCBI Taxonomy" id="866807"/>
    <lineage>
        <taxon>Bacteria</taxon>
        <taxon>Pseudomonadati</taxon>
        <taxon>Bacteroidota</taxon>
        <taxon>Cytophagia</taxon>
        <taxon>Cytophagales</taxon>
        <taxon>Persicobacteraceae</taxon>
        <taxon>Aureibacter</taxon>
    </lineage>
</organism>
<evidence type="ECO:0000313" key="1">
    <source>
        <dbReference type="EMBL" id="MDR6241730.1"/>
    </source>
</evidence>
<dbReference type="RefSeq" id="WP_309942769.1">
    <property type="nucleotide sequence ID" value="NZ_AP025309.1"/>
</dbReference>
<reference evidence="1" key="1">
    <citation type="submission" date="2023-07" db="EMBL/GenBank/DDBJ databases">
        <title>Genomic Encyclopedia of Type Strains, Phase IV (KMG-IV): sequencing the most valuable type-strain genomes for metagenomic binning, comparative biology and taxonomic classification.</title>
        <authorList>
            <person name="Goeker M."/>
        </authorList>
    </citation>
    <scope>NUCLEOTIDE SEQUENCE</scope>
    <source>
        <strain evidence="1">DSM 26174</strain>
    </source>
</reference>
<keyword evidence="2" id="KW-1185">Reference proteome</keyword>
<accession>A0AAE3XSK1</accession>